<feature type="compositionally biased region" description="Polar residues" evidence="3">
    <location>
        <begin position="1"/>
        <end position="15"/>
    </location>
</feature>
<dbReference type="InterPro" id="IPR001680">
    <property type="entry name" value="WD40_rpt"/>
</dbReference>
<protein>
    <submittedName>
        <fullName evidence="4">GH13242</fullName>
    </submittedName>
</protein>
<comment type="subcellular location">
    <subcellularLocation>
        <location evidence="1">Cytoplasm</location>
    </subcellularLocation>
</comment>
<dbReference type="GO" id="GO:0007315">
    <property type="term" value="P:pole plasm assembly"/>
    <property type="evidence" value="ECO:0007669"/>
    <property type="project" value="EnsemblMetazoa"/>
</dbReference>
<dbReference type="SMART" id="SM00320">
    <property type="entry name" value="WD40"/>
    <property type="match status" value="2"/>
</dbReference>
<feature type="region of interest" description="Disordered" evidence="3">
    <location>
        <begin position="1"/>
        <end position="23"/>
    </location>
</feature>
<dbReference type="InParanoid" id="B4JQ88"/>
<reference evidence="4 5" key="1">
    <citation type="journal article" date="2007" name="Nature">
        <title>Evolution of genes and genomes on the Drosophila phylogeny.</title>
        <authorList>
            <consortium name="Drosophila 12 Genomes Consortium"/>
            <person name="Clark A.G."/>
            <person name="Eisen M.B."/>
            <person name="Smith D.R."/>
            <person name="Bergman C.M."/>
            <person name="Oliver B."/>
            <person name="Markow T.A."/>
            <person name="Kaufman T.C."/>
            <person name="Kellis M."/>
            <person name="Gelbart W."/>
            <person name="Iyer V.N."/>
            <person name="Pollard D.A."/>
            <person name="Sackton T.B."/>
            <person name="Larracuente A.M."/>
            <person name="Singh N.D."/>
            <person name="Abad J.P."/>
            <person name="Abt D.N."/>
            <person name="Adryan B."/>
            <person name="Aguade M."/>
            <person name="Akashi H."/>
            <person name="Anderson W.W."/>
            <person name="Aquadro C.F."/>
            <person name="Ardell D.H."/>
            <person name="Arguello R."/>
            <person name="Artieri C.G."/>
            <person name="Barbash D.A."/>
            <person name="Barker D."/>
            <person name="Barsanti P."/>
            <person name="Batterham P."/>
            <person name="Batzoglou S."/>
            <person name="Begun D."/>
            <person name="Bhutkar A."/>
            <person name="Blanco E."/>
            <person name="Bosak S.A."/>
            <person name="Bradley R.K."/>
            <person name="Brand A.D."/>
            <person name="Brent M.R."/>
            <person name="Brooks A.N."/>
            <person name="Brown R.H."/>
            <person name="Butlin R.K."/>
            <person name="Caggese C."/>
            <person name="Calvi B.R."/>
            <person name="Bernardo de Carvalho A."/>
            <person name="Caspi A."/>
            <person name="Castrezana S."/>
            <person name="Celniker S.E."/>
            <person name="Chang J.L."/>
            <person name="Chapple C."/>
            <person name="Chatterji S."/>
            <person name="Chinwalla A."/>
            <person name="Civetta A."/>
            <person name="Clifton S.W."/>
            <person name="Comeron J.M."/>
            <person name="Costello J.C."/>
            <person name="Coyne J.A."/>
            <person name="Daub J."/>
            <person name="David R.G."/>
            <person name="Delcher A.L."/>
            <person name="Delehaunty K."/>
            <person name="Do C.B."/>
            <person name="Ebling H."/>
            <person name="Edwards K."/>
            <person name="Eickbush T."/>
            <person name="Evans J.D."/>
            <person name="Filipski A."/>
            <person name="Findeiss S."/>
            <person name="Freyhult E."/>
            <person name="Fulton L."/>
            <person name="Fulton R."/>
            <person name="Garcia A.C."/>
            <person name="Gardiner A."/>
            <person name="Garfield D.A."/>
            <person name="Garvin B.E."/>
            <person name="Gibson G."/>
            <person name="Gilbert D."/>
            <person name="Gnerre S."/>
            <person name="Godfrey J."/>
            <person name="Good R."/>
            <person name="Gotea V."/>
            <person name="Gravely B."/>
            <person name="Greenberg A.J."/>
            <person name="Griffiths-Jones S."/>
            <person name="Gross S."/>
            <person name="Guigo R."/>
            <person name="Gustafson E.A."/>
            <person name="Haerty W."/>
            <person name="Hahn M.W."/>
            <person name="Halligan D.L."/>
            <person name="Halpern A.L."/>
            <person name="Halter G.M."/>
            <person name="Han M.V."/>
            <person name="Heger A."/>
            <person name="Hillier L."/>
            <person name="Hinrichs A.S."/>
            <person name="Holmes I."/>
            <person name="Hoskins R.A."/>
            <person name="Hubisz M.J."/>
            <person name="Hultmark D."/>
            <person name="Huntley M.A."/>
            <person name="Jaffe D.B."/>
            <person name="Jagadeeshan S."/>
            <person name="Jeck W.R."/>
            <person name="Johnson J."/>
            <person name="Jones C.D."/>
            <person name="Jordan W.C."/>
            <person name="Karpen G.H."/>
            <person name="Kataoka E."/>
            <person name="Keightley P.D."/>
            <person name="Kheradpour P."/>
            <person name="Kirkness E.F."/>
            <person name="Koerich L.B."/>
            <person name="Kristiansen K."/>
            <person name="Kudrna D."/>
            <person name="Kulathinal R.J."/>
            <person name="Kumar S."/>
            <person name="Kwok R."/>
            <person name="Lander E."/>
            <person name="Langley C.H."/>
            <person name="Lapoint R."/>
            <person name="Lazzaro B.P."/>
            <person name="Lee S.J."/>
            <person name="Levesque L."/>
            <person name="Li R."/>
            <person name="Lin C.F."/>
            <person name="Lin M.F."/>
            <person name="Lindblad-Toh K."/>
            <person name="Llopart A."/>
            <person name="Long M."/>
            <person name="Low L."/>
            <person name="Lozovsky E."/>
            <person name="Lu J."/>
            <person name="Luo M."/>
            <person name="Machado C.A."/>
            <person name="Makalowski W."/>
            <person name="Marzo M."/>
            <person name="Matsuda M."/>
            <person name="Matzkin L."/>
            <person name="McAllister B."/>
            <person name="McBride C.S."/>
            <person name="McKernan B."/>
            <person name="McKernan K."/>
            <person name="Mendez-Lago M."/>
            <person name="Minx P."/>
            <person name="Mollenhauer M.U."/>
            <person name="Montooth K."/>
            <person name="Mount S.M."/>
            <person name="Mu X."/>
            <person name="Myers E."/>
            <person name="Negre B."/>
            <person name="Newfeld S."/>
            <person name="Nielsen R."/>
            <person name="Noor M.A."/>
            <person name="O'Grady P."/>
            <person name="Pachter L."/>
            <person name="Papaceit M."/>
            <person name="Parisi M.J."/>
            <person name="Parisi M."/>
            <person name="Parts L."/>
            <person name="Pedersen J.S."/>
            <person name="Pesole G."/>
            <person name="Phillippy A.M."/>
            <person name="Ponting C.P."/>
            <person name="Pop M."/>
            <person name="Porcelli D."/>
            <person name="Powell J.R."/>
            <person name="Prohaska S."/>
            <person name="Pruitt K."/>
            <person name="Puig M."/>
            <person name="Quesneville H."/>
            <person name="Ram K.R."/>
            <person name="Rand D."/>
            <person name="Rasmussen M.D."/>
            <person name="Reed L.K."/>
            <person name="Reenan R."/>
            <person name="Reily A."/>
            <person name="Remington K.A."/>
            <person name="Rieger T.T."/>
            <person name="Ritchie M.G."/>
            <person name="Robin C."/>
            <person name="Rogers Y.H."/>
            <person name="Rohde C."/>
            <person name="Rozas J."/>
            <person name="Rubenfield M.J."/>
            <person name="Ruiz A."/>
            <person name="Russo S."/>
            <person name="Salzberg S.L."/>
            <person name="Sanchez-Gracia A."/>
            <person name="Saranga D.J."/>
            <person name="Sato H."/>
            <person name="Schaeffer S.W."/>
            <person name="Schatz M.C."/>
            <person name="Schlenke T."/>
            <person name="Schwartz R."/>
            <person name="Segarra C."/>
            <person name="Singh R.S."/>
            <person name="Sirot L."/>
            <person name="Sirota M."/>
            <person name="Sisneros N.B."/>
            <person name="Smith C.D."/>
            <person name="Smith T.F."/>
            <person name="Spieth J."/>
            <person name="Stage D.E."/>
            <person name="Stark A."/>
            <person name="Stephan W."/>
            <person name="Strausberg R.L."/>
            <person name="Strempel S."/>
            <person name="Sturgill D."/>
            <person name="Sutton G."/>
            <person name="Sutton G.G."/>
            <person name="Tao W."/>
            <person name="Teichmann S."/>
            <person name="Tobari Y.N."/>
            <person name="Tomimura Y."/>
            <person name="Tsolas J.M."/>
            <person name="Valente V.L."/>
            <person name="Venter E."/>
            <person name="Venter J.C."/>
            <person name="Vicario S."/>
            <person name="Vieira F.G."/>
            <person name="Vilella A.J."/>
            <person name="Villasante A."/>
            <person name="Walenz B."/>
            <person name="Wang J."/>
            <person name="Wasserman M."/>
            <person name="Watts T."/>
            <person name="Wilson D."/>
            <person name="Wilson R.K."/>
            <person name="Wing R.A."/>
            <person name="Wolfner M.F."/>
            <person name="Wong A."/>
            <person name="Wong G.K."/>
            <person name="Wu C.I."/>
            <person name="Wu G."/>
            <person name="Yamamoto D."/>
            <person name="Yang H.P."/>
            <person name="Yang S.P."/>
            <person name="Yorke J.A."/>
            <person name="Yoshida K."/>
            <person name="Zdobnov E."/>
            <person name="Zhang P."/>
            <person name="Zhang Y."/>
            <person name="Zimin A.V."/>
            <person name="Baldwin J."/>
            <person name="Abdouelleil A."/>
            <person name="Abdulkadir J."/>
            <person name="Abebe A."/>
            <person name="Abera B."/>
            <person name="Abreu J."/>
            <person name="Acer S.C."/>
            <person name="Aftuck L."/>
            <person name="Alexander A."/>
            <person name="An P."/>
            <person name="Anderson E."/>
            <person name="Anderson S."/>
            <person name="Arachi H."/>
            <person name="Azer M."/>
            <person name="Bachantsang P."/>
            <person name="Barry A."/>
            <person name="Bayul T."/>
            <person name="Berlin A."/>
            <person name="Bessette D."/>
            <person name="Bloom T."/>
            <person name="Blye J."/>
            <person name="Boguslavskiy L."/>
            <person name="Bonnet C."/>
            <person name="Boukhgalter B."/>
            <person name="Bourzgui I."/>
            <person name="Brown A."/>
            <person name="Cahill P."/>
            <person name="Channer S."/>
            <person name="Cheshatsang Y."/>
            <person name="Chuda L."/>
            <person name="Citroen M."/>
            <person name="Collymore A."/>
            <person name="Cooke P."/>
            <person name="Costello M."/>
            <person name="D'Aco K."/>
            <person name="Daza R."/>
            <person name="De Haan G."/>
            <person name="DeGray S."/>
            <person name="DeMaso C."/>
            <person name="Dhargay N."/>
            <person name="Dooley K."/>
            <person name="Dooley E."/>
            <person name="Doricent M."/>
            <person name="Dorje P."/>
            <person name="Dorjee K."/>
            <person name="Dupes A."/>
            <person name="Elong R."/>
            <person name="Falk J."/>
            <person name="Farina A."/>
            <person name="Faro S."/>
            <person name="Ferguson D."/>
            <person name="Fisher S."/>
            <person name="Foley C.D."/>
            <person name="Franke A."/>
            <person name="Friedrich D."/>
            <person name="Gadbois L."/>
            <person name="Gearin G."/>
            <person name="Gearin C.R."/>
            <person name="Giannoukos G."/>
            <person name="Goode T."/>
            <person name="Graham J."/>
            <person name="Grandbois E."/>
            <person name="Grewal S."/>
            <person name="Gyaltsen K."/>
            <person name="Hafez N."/>
            <person name="Hagos B."/>
            <person name="Hall J."/>
            <person name="Henson C."/>
            <person name="Hollinger A."/>
            <person name="Honan T."/>
            <person name="Huard M.D."/>
            <person name="Hughes L."/>
            <person name="Hurhula B."/>
            <person name="Husby M.E."/>
            <person name="Kamat A."/>
            <person name="Kanga B."/>
            <person name="Kashin S."/>
            <person name="Khazanovich D."/>
            <person name="Kisner P."/>
            <person name="Lance K."/>
            <person name="Lara M."/>
            <person name="Lee W."/>
            <person name="Lennon N."/>
            <person name="Letendre F."/>
            <person name="LeVine R."/>
            <person name="Lipovsky A."/>
            <person name="Liu X."/>
            <person name="Liu J."/>
            <person name="Liu S."/>
            <person name="Lokyitsang T."/>
            <person name="Lokyitsang Y."/>
            <person name="Lubonja R."/>
            <person name="Lui A."/>
            <person name="MacDonald P."/>
            <person name="Magnisalis V."/>
            <person name="Maru K."/>
            <person name="Matthews C."/>
            <person name="McCusker W."/>
            <person name="McDonough S."/>
            <person name="Mehta T."/>
            <person name="Meldrim J."/>
            <person name="Meneus L."/>
            <person name="Mihai O."/>
            <person name="Mihalev A."/>
            <person name="Mihova T."/>
            <person name="Mittelman R."/>
            <person name="Mlenga V."/>
            <person name="Montmayeur A."/>
            <person name="Mulrain L."/>
            <person name="Navidi A."/>
            <person name="Naylor J."/>
            <person name="Negash T."/>
            <person name="Nguyen T."/>
            <person name="Nguyen N."/>
            <person name="Nicol R."/>
            <person name="Norbu C."/>
            <person name="Norbu N."/>
            <person name="Novod N."/>
            <person name="O'Neill B."/>
            <person name="Osman S."/>
            <person name="Markiewicz E."/>
            <person name="Oyono O.L."/>
            <person name="Patti C."/>
            <person name="Phunkhang P."/>
            <person name="Pierre F."/>
            <person name="Priest M."/>
            <person name="Raghuraman S."/>
            <person name="Rege F."/>
            <person name="Reyes R."/>
            <person name="Rise C."/>
            <person name="Rogov P."/>
            <person name="Ross K."/>
            <person name="Ryan E."/>
            <person name="Settipalli S."/>
            <person name="Shea T."/>
            <person name="Sherpa N."/>
            <person name="Shi L."/>
            <person name="Shih D."/>
            <person name="Sparrow T."/>
            <person name="Spaulding J."/>
            <person name="Stalker J."/>
            <person name="Stange-Thomann N."/>
            <person name="Stavropoulos S."/>
            <person name="Stone C."/>
            <person name="Strader C."/>
            <person name="Tesfaye S."/>
            <person name="Thomson T."/>
            <person name="Thoulutsang Y."/>
            <person name="Thoulutsang D."/>
            <person name="Topham K."/>
            <person name="Topping I."/>
            <person name="Tsamla T."/>
            <person name="Vassiliev H."/>
            <person name="Vo A."/>
            <person name="Wangchuk T."/>
            <person name="Wangdi T."/>
            <person name="Weiand M."/>
            <person name="Wilkinson J."/>
            <person name="Wilson A."/>
            <person name="Yadav S."/>
            <person name="Young G."/>
            <person name="Yu Q."/>
            <person name="Zembek L."/>
            <person name="Zhong D."/>
            <person name="Zimmer A."/>
            <person name="Zwirko Z."/>
            <person name="Jaffe D.B."/>
            <person name="Alvarez P."/>
            <person name="Brockman W."/>
            <person name="Butler J."/>
            <person name="Chin C."/>
            <person name="Gnerre S."/>
            <person name="Grabherr M."/>
            <person name="Kleber M."/>
            <person name="Mauceli E."/>
            <person name="MacCallum I."/>
        </authorList>
    </citation>
    <scope>NUCLEOTIDE SEQUENCE [LARGE SCALE GENOMIC DNA]</scope>
    <source>
        <strain evidence="5">Tucson 15287-2541.00</strain>
    </source>
</reference>
<evidence type="ECO:0000256" key="2">
    <source>
        <dbReference type="ARBA" id="ARBA00022490"/>
    </source>
</evidence>
<evidence type="ECO:0000256" key="3">
    <source>
        <dbReference type="SAM" id="MobiDB-lite"/>
    </source>
</evidence>
<gene>
    <name evidence="4" type="primary">Dgri\GH13242</name>
    <name evidence="4" type="ORF">Dgri_GH13242</name>
</gene>
<dbReference type="OMA" id="GGCARLW"/>
<evidence type="ECO:0000313" key="5">
    <source>
        <dbReference type="Proteomes" id="UP000001070"/>
    </source>
</evidence>
<dbReference type="Gene3D" id="2.130.10.10">
    <property type="entry name" value="YVTN repeat-like/Quinoprotein amine dehydrogenase"/>
    <property type="match status" value="1"/>
</dbReference>
<dbReference type="Proteomes" id="UP000001070">
    <property type="component" value="Unassembled WGS sequence"/>
</dbReference>
<dbReference type="HOGENOM" id="CLU_064378_0_0_1"/>
<proteinExistence type="predicted"/>
<dbReference type="eggNOG" id="KOG0284">
    <property type="taxonomic scope" value="Eukaryota"/>
</dbReference>
<dbReference type="InterPro" id="IPR052139">
    <property type="entry name" value="Methylosome_Comp_WDR77"/>
</dbReference>
<dbReference type="AlphaFoldDB" id="B4JQ88"/>
<dbReference type="SUPFAM" id="SSF50978">
    <property type="entry name" value="WD40 repeat-like"/>
    <property type="match status" value="1"/>
</dbReference>
<dbReference type="InterPro" id="IPR036322">
    <property type="entry name" value="WD40_repeat_dom_sf"/>
</dbReference>
<dbReference type="PhylomeDB" id="B4JQ88"/>
<dbReference type="PANTHER" id="PTHR46853:SF1">
    <property type="entry name" value="METHYLOSOME PROTEIN 50"/>
    <property type="match status" value="1"/>
</dbReference>
<dbReference type="EMBL" id="CH916372">
    <property type="protein sequence ID" value="EDV99068.1"/>
    <property type="molecule type" value="Genomic_DNA"/>
</dbReference>
<dbReference type="PANTHER" id="PTHR46853">
    <property type="entry name" value="METHYLOSOME PROTEIN 50"/>
    <property type="match status" value="1"/>
</dbReference>
<dbReference type="KEGG" id="dgr:6566525"/>
<dbReference type="GO" id="GO:0034709">
    <property type="term" value="C:methylosome"/>
    <property type="evidence" value="ECO:0007669"/>
    <property type="project" value="TreeGrafter"/>
</dbReference>
<dbReference type="FunCoup" id="B4JQ88">
    <property type="interactions" value="374"/>
</dbReference>
<accession>B4JQ88</accession>
<keyword evidence="2" id="KW-0963">Cytoplasm</keyword>
<dbReference type="STRING" id="7222.B4JQ88"/>
<name>B4JQ88_DROGR</name>
<evidence type="ECO:0000313" key="4">
    <source>
        <dbReference type="EMBL" id="EDV99068.1"/>
    </source>
</evidence>
<dbReference type="OrthoDB" id="10260946at2759"/>
<dbReference type="GO" id="GO:0043186">
    <property type="term" value="C:P granule"/>
    <property type="evidence" value="ECO:0007669"/>
    <property type="project" value="EnsemblMetazoa"/>
</dbReference>
<dbReference type="InterPro" id="IPR015943">
    <property type="entry name" value="WD40/YVTN_repeat-like_dom_sf"/>
</dbReference>
<organism evidence="5">
    <name type="scientific">Drosophila grimshawi</name>
    <name type="common">Hawaiian fruit fly</name>
    <name type="synonym">Idiomyia grimshawi</name>
    <dbReference type="NCBI Taxonomy" id="7222"/>
    <lineage>
        <taxon>Eukaryota</taxon>
        <taxon>Metazoa</taxon>
        <taxon>Ecdysozoa</taxon>
        <taxon>Arthropoda</taxon>
        <taxon>Hexapoda</taxon>
        <taxon>Insecta</taxon>
        <taxon>Pterygota</taxon>
        <taxon>Neoptera</taxon>
        <taxon>Endopterygota</taxon>
        <taxon>Diptera</taxon>
        <taxon>Brachycera</taxon>
        <taxon>Muscomorpha</taxon>
        <taxon>Ephydroidea</taxon>
        <taxon>Drosophilidae</taxon>
        <taxon>Drosophila</taxon>
        <taxon>Hawaiian Drosophila</taxon>
    </lineage>
</organism>
<sequence>MFPQRSSVTYQTPATHQPPPAKELAGNLDYPNLNVADMNARLEDLSPRLHDCFDSISINELQHVALATNHRDGVQWWGMLFGYSRTDHMSVDNADFKLQCEYTVNILRYADDNVLLVALGDARLQAWSTYSSVRNPNSPYCLFLVGEDAAHKAPINQLCVFKSRPQQAVSTCLNNTLNVWDLSGADLRSMYRASAAHTNKLTGLATSATSAAQLITCDRGGCARIWDLRATSPASSCLYDDKTHMLSFSCAAWSTPSELQGDNYIYLGDYDGNVHTVDIRVPRKLQQTDAYFNVGHVSQLLVNGSHLATMSNQPAGVRIVKVAGNKHEFLYSNENPHTRLTDAVWRDEKTLLTIGHGRKLATHKL</sequence>
<keyword evidence="5" id="KW-1185">Reference proteome</keyword>
<evidence type="ECO:0000256" key="1">
    <source>
        <dbReference type="ARBA" id="ARBA00004496"/>
    </source>
</evidence>